<dbReference type="CDD" id="cd04301">
    <property type="entry name" value="NAT_SF"/>
    <property type="match status" value="1"/>
</dbReference>
<proteinExistence type="predicted"/>
<dbReference type="GO" id="GO:0016747">
    <property type="term" value="F:acyltransferase activity, transferring groups other than amino-acyl groups"/>
    <property type="evidence" value="ECO:0007669"/>
    <property type="project" value="InterPro"/>
</dbReference>
<sequence>MPQTSAQNLSSDNSLIFDVEAMAQGQEVPCLKGYVAKRFQSEDEIPHETANEFLMEYIYTQAVVFERATGVSVDAAEHIRAFWAHIDRVLPPQGNYYLIWSDQGQLVGTAALRRVDDATGEMKHLYVRPEARGTGLGRWLAERRIQDAQSLGFKCLIADTVRGNVEMPALYAKLGFKETEPNEIGTSVNVMPTVAAGLRFFRKEI</sequence>
<dbReference type="InterPro" id="IPR016181">
    <property type="entry name" value="Acyl_CoA_acyltransferase"/>
</dbReference>
<dbReference type="Gene3D" id="3.40.630.30">
    <property type="match status" value="1"/>
</dbReference>
<keyword evidence="2" id="KW-0808">Transferase</keyword>
<protein>
    <submittedName>
        <fullName evidence="2">Acetyltransferase (GNAT) family protein</fullName>
    </submittedName>
</protein>
<dbReference type="PANTHER" id="PTHR43305">
    <property type="entry name" value="FAMILY N-ACETYLTRANSFERASE, PUTATIVE (AFU_ORTHOLOGUE AFUA_2G01380)-RELATED"/>
    <property type="match status" value="1"/>
</dbReference>
<evidence type="ECO:0000313" key="3">
    <source>
        <dbReference type="Proteomes" id="UP000295673"/>
    </source>
</evidence>
<dbReference type="Proteomes" id="UP000295673">
    <property type="component" value="Unassembled WGS sequence"/>
</dbReference>
<dbReference type="AlphaFoldDB" id="A0A4R1N5X7"/>
<dbReference type="RefSeq" id="WP_207911331.1">
    <property type="nucleotide sequence ID" value="NZ_SMGR01000002.1"/>
</dbReference>
<dbReference type="Pfam" id="PF00583">
    <property type="entry name" value="Acetyltransf_1"/>
    <property type="match status" value="1"/>
</dbReference>
<dbReference type="SUPFAM" id="SSF55729">
    <property type="entry name" value="Acyl-CoA N-acyltransferases (Nat)"/>
    <property type="match status" value="1"/>
</dbReference>
<evidence type="ECO:0000259" key="1">
    <source>
        <dbReference type="PROSITE" id="PS51186"/>
    </source>
</evidence>
<reference evidence="2 3" key="1">
    <citation type="submission" date="2019-03" db="EMBL/GenBank/DDBJ databases">
        <title>Genomic Encyclopedia of Archaeal and Bacterial Type Strains, Phase II (KMG-II): from individual species to whole genera.</title>
        <authorList>
            <person name="Goeker M."/>
        </authorList>
    </citation>
    <scope>NUCLEOTIDE SEQUENCE [LARGE SCALE GENOMIC DNA]</scope>
    <source>
        <strain evidence="2 3">DSM 26433</strain>
    </source>
</reference>
<name>A0A4R1N5X7_9RHOB</name>
<dbReference type="InterPro" id="IPR000182">
    <property type="entry name" value="GNAT_dom"/>
</dbReference>
<evidence type="ECO:0000313" key="2">
    <source>
        <dbReference type="EMBL" id="TCL01482.1"/>
    </source>
</evidence>
<dbReference type="PANTHER" id="PTHR43305:SF1">
    <property type="entry name" value="FAMILY N-ACETYLTRANSFERASE, PUTATIVE (AFU_ORTHOLOGUE AFUA_2G01380)-RELATED"/>
    <property type="match status" value="1"/>
</dbReference>
<gene>
    <name evidence="2" type="ORF">BXY66_2797</name>
</gene>
<dbReference type="EMBL" id="SMGR01000002">
    <property type="protein sequence ID" value="TCL01482.1"/>
    <property type="molecule type" value="Genomic_DNA"/>
</dbReference>
<dbReference type="PROSITE" id="PS51186">
    <property type="entry name" value="GNAT"/>
    <property type="match status" value="1"/>
</dbReference>
<feature type="domain" description="N-acetyltransferase" evidence="1">
    <location>
        <begin position="55"/>
        <end position="195"/>
    </location>
</feature>
<comment type="caution">
    <text evidence="2">The sequence shown here is derived from an EMBL/GenBank/DDBJ whole genome shotgun (WGS) entry which is preliminary data.</text>
</comment>
<dbReference type="InterPro" id="IPR052777">
    <property type="entry name" value="Acetyltransferase_Enz"/>
</dbReference>
<accession>A0A4R1N5X7</accession>
<keyword evidence="3" id="KW-1185">Reference proteome</keyword>
<organism evidence="2 3">
    <name type="scientific">Shimia isoporae</name>
    <dbReference type="NCBI Taxonomy" id="647720"/>
    <lineage>
        <taxon>Bacteria</taxon>
        <taxon>Pseudomonadati</taxon>
        <taxon>Pseudomonadota</taxon>
        <taxon>Alphaproteobacteria</taxon>
        <taxon>Rhodobacterales</taxon>
        <taxon>Roseobacteraceae</taxon>
    </lineage>
</organism>